<feature type="transmembrane region" description="Helical" evidence="1">
    <location>
        <begin position="29"/>
        <end position="52"/>
    </location>
</feature>
<evidence type="ECO:0000313" key="2">
    <source>
        <dbReference type="EMBL" id="SFT44226.1"/>
    </source>
</evidence>
<accession>A0A1I6Y1C1</accession>
<dbReference type="Proteomes" id="UP000183371">
    <property type="component" value="Unassembled WGS sequence"/>
</dbReference>
<protein>
    <submittedName>
        <fullName evidence="2">Uncharacterized protein</fullName>
    </submittedName>
</protein>
<sequence>MNINIDTGLYLPYPHLKHITTKDYAMRKWLILGLTAFILSGCKTLTSLPYLLNNFPIDSKRNYVVWRFDSSAFFMVDTFCKVSKNNSFKDCSKDKNSNPNKLFFGQNRVSFQHDGHLYFIGYSEQPRRGRFALYKSEGSFTQSTQTLEIEDATYHSNFAPGTVTVIPYGDRERPSHSKWIKSLRKALNEAFGPRAAKLKIVTAKKQYTVCSTLPKDAKDAVEVCKLSKR</sequence>
<proteinExistence type="predicted"/>
<keyword evidence="1" id="KW-0472">Membrane</keyword>
<evidence type="ECO:0000256" key="1">
    <source>
        <dbReference type="SAM" id="Phobius"/>
    </source>
</evidence>
<keyword evidence="3" id="KW-1185">Reference proteome</keyword>
<reference evidence="3" key="1">
    <citation type="submission" date="2016-10" db="EMBL/GenBank/DDBJ databases">
        <authorList>
            <person name="Varghese N."/>
            <person name="Submissions S."/>
        </authorList>
    </citation>
    <scope>NUCLEOTIDE SEQUENCE [LARGE SCALE GENOMIC DNA]</scope>
    <source>
        <strain evidence="3">DSM 17465</strain>
    </source>
</reference>
<dbReference type="AlphaFoldDB" id="A0A1I6Y1C1"/>
<dbReference type="EMBL" id="FPBD01000001">
    <property type="protein sequence ID" value="SFT44226.1"/>
    <property type="molecule type" value="Genomic_DNA"/>
</dbReference>
<gene>
    <name evidence="2" type="ORF">SAMN05444141_101576</name>
</gene>
<organism evidence="2 3">
    <name type="scientific">Pseudovibrio denitrificans</name>
    <dbReference type="NCBI Taxonomy" id="258256"/>
    <lineage>
        <taxon>Bacteria</taxon>
        <taxon>Pseudomonadati</taxon>
        <taxon>Pseudomonadota</taxon>
        <taxon>Alphaproteobacteria</taxon>
        <taxon>Hyphomicrobiales</taxon>
        <taxon>Stappiaceae</taxon>
        <taxon>Pseudovibrio</taxon>
    </lineage>
</organism>
<evidence type="ECO:0000313" key="3">
    <source>
        <dbReference type="Proteomes" id="UP000183371"/>
    </source>
</evidence>
<keyword evidence="1" id="KW-0812">Transmembrane</keyword>
<name>A0A1I6Y1C1_9HYPH</name>
<keyword evidence="1" id="KW-1133">Transmembrane helix</keyword>